<dbReference type="Proteomes" id="UP000325289">
    <property type="component" value="Unassembled WGS sequence"/>
</dbReference>
<name>A0A1I1ZIQ9_9RHOB</name>
<proteinExistence type="inferred from homology"/>
<dbReference type="CDD" id="cd07043">
    <property type="entry name" value="STAS_anti-anti-sigma_factors"/>
    <property type="match status" value="1"/>
</dbReference>
<dbReference type="PANTHER" id="PTHR33495:SF2">
    <property type="entry name" value="ANTI-SIGMA FACTOR ANTAGONIST TM_1081-RELATED"/>
    <property type="match status" value="1"/>
</dbReference>
<dbReference type="NCBIfam" id="TIGR00377">
    <property type="entry name" value="ant_ant_sig"/>
    <property type="match status" value="1"/>
</dbReference>
<feature type="domain" description="STAS" evidence="3">
    <location>
        <begin position="21"/>
        <end position="110"/>
    </location>
</feature>
<keyword evidence="5" id="KW-1185">Reference proteome</keyword>
<dbReference type="PANTHER" id="PTHR33495">
    <property type="entry name" value="ANTI-SIGMA FACTOR ANTAGONIST TM_1081-RELATED-RELATED"/>
    <property type="match status" value="1"/>
</dbReference>
<dbReference type="EMBL" id="FOMS01000008">
    <property type="protein sequence ID" value="SFE31714.1"/>
    <property type="molecule type" value="Genomic_DNA"/>
</dbReference>
<evidence type="ECO:0000256" key="1">
    <source>
        <dbReference type="ARBA" id="ARBA00009013"/>
    </source>
</evidence>
<evidence type="ECO:0000313" key="5">
    <source>
        <dbReference type="Proteomes" id="UP000325289"/>
    </source>
</evidence>
<sequence>MHLSTDQREGALIVRVEAARIDSAVAIQFKDAMRDVTGGAETRVLLDLSQVEFVDSSGLGAIVAAMKVIGPGRRLDLAALQPGVDKVFRLTRMDTIFAIHPDVESALGAHAG</sequence>
<reference evidence="4 5" key="1">
    <citation type="submission" date="2016-10" db="EMBL/GenBank/DDBJ databases">
        <authorList>
            <person name="Varghese N."/>
            <person name="Submissions S."/>
        </authorList>
    </citation>
    <scope>NUCLEOTIDE SEQUENCE [LARGE SCALE GENOMIC DNA]</scope>
    <source>
        <strain evidence="5">YIM D21,KCTC 23444,ACCC 10710</strain>
    </source>
</reference>
<accession>A0A1I1ZIQ9</accession>
<dbReference type="RefSeq" id="WP_149756510.1">
    <property type="nucleotide sequence ID" value="NZ_FOMS01000008.1"/>
</dbReference>
<dbReference type="OrthoDB" id="9796076at2"/>
<organism evidence="4 5">
    <name type="scientific">Roseivivax sediminis</name>
    <dbReference type="NCBI Taxonomy" id="936889"/>
    <lineage>
        <taxon>Bacteria</taxon>
        <taxon>Pseudomonadati</taxon>
        <taxon>Pseudomonadota</taxon>
        <taxon>Alphaproteobacteria</taxon>
        <taxon>Rhodobacterales</taxon>
        <taxon>Roseobacteraceae</taxon>
        <taxon>Roseivivax</taxon>
    </lineage>
</organism>
<dbReference type="Pfam" id="PF01740">
    <property type="entry name" value="STAS"/>
    <property type="match status" value="1"/>
</dbReference>
<dbReference type="AlphaFoldDB" id="A0A1I1ZIQ9"/>
<evidence type="ECO:0000313" key="4">
    <source>
        <dbReference type="EMBL" id="SFE31714.1"/>
    </source>
</evidence>
<dbReference type="InterPro" id="IPR003658">
    <property type="entry name" value="Anti-sigma_ant"/>
</dbReference>
<dbReference type="GO" id="GO:0043856">
    <property type="term" value="F:anti-sigma factor antagonist activity"/>
    <property type="evidence" value="ECO:0007669"/>
    <property type="project" value="InterPro"/>
</dbReference>
<evidence type="ECO:0000256" key="2">
    <source>
        <dbReference type="RuleBase" id="RU003749"/>
    </source>
</evidence>
<protein>
    <recommendedName>
        <fullName evidence="2">Anti-sigma factor antagonist</fullName>
    </recommendedName>
</protein>
<dbReference type="Gene3D" id="3.30.750.24">
    <property type="entry name" value="STAS domain"/>
    <property type="match status" value="1"/>
</dbReference>
<dbReference type="InterPro" id="IPR036513">
    <property type="entry name" value="STAS_dom_sf"/>
</dbReference>
<dbReference type="SUPFAM" id="SSF52091">
    <property type="entry name" value="SpoIIaa-like"/>
    <property type="match status" value="1"/>
</dbReference>
<dbReference type="InterPro" id="IPR002645">
    <property type="entry name" value="STAS_dom"/>
</dbReference>
<dbReference type="PROSITE" id="PS50801">
    <property type="entry name" value="STAS"/>
    <property type="match status" value="1"/>
</dbReference>
<comment type="similarity">
    <text evidence="1 2">Belongs to the anti-sigma-factor antagonist family.</text>
</comment>
<gene>
    <name evidence="4" type="ORF">SAMN04515678_108162</name>
</gene>
<evidence type="ECO:0000259" key="3">
    <source>
        <dbReference type="PROSITE" id="PS50801"/>
    </source>
</evidence>